<feature type="transmembrane region" description="Helical" evidence="5">
    <location>
        <begin position="9"/>
        <end position="28"/>
    </location>
</feature>
<evidence type="ECO:0000256" key="3">
    <source>
        <dbReference type="ARBA" id="ARBA00022989"/>
    </source>
</evidence>
<feature type="transmembrane region" description="Helical" evidence="5">
    <location>
        <begin position="253"/>
        <end position="271"/>
    </location>
</feature>
<dbReference type="InterPro" id="IPR001898">
    <property type="entry name" value="SLC13A/DASS"/>
</dbReference>
<protein>
    <submittedName>
        <fullName evidence="6">Uncharacterized protein</fullName>
    </submittedName>
</protein>
<dbReference type="AlphaFoldDB" id="A0AAW2YXF9"/>
<keyword evidence="3 5" id="KW-1133">Transmembrane helix</keyword>
<keyword evidence="7" id="KW-1185">Reference proteome</keyword>
<dbReference type="GO" id="GO:0015556">
    <property type="term" value="F:C4-dicarboxylate transmembrane transporter activity"/>
    <property type="evidence" value="ECO:0007669"/>
    <property type="project" value="UniProtKB-ARBA"/>
</dbReference>
<evidence type="ECO:0000256" key="1">
    <source>
        <dbReference type="ARBA" id="ARBA00004141"/>
    </source>
</evidence>
<dbReference type="Pfam" id="PF00939">
    <property type="entry name" value="Na_sulph_symp"/>
    <property type="match status" value="1"/>
</dbReference>
<keyword evidence="2 5" id="KW-0812">Transmembrane</keyword>
<dbReference type="PANTHER" id="PTHR10283:SF82">
    <property type="entry name" value="SOLUTE CARRIER FAMILY 13 MEMBER 2"/>
    <property type="match status" value="1"/>
</dbReference>
<dbReference type="Proteomes" id="UP001431209">
    <property type="component" value="Unassembled WGS sequence"/>
</dbReference>
<dbReference type="GO" id="GO:0005886">
    <property type="term" value="C:plasma membrane"/>
    <property type="evidence" value="ECO:0007669"/>
    <property type="project" value="TreeGrafter"/>
</dbReference>
<keyword evidence="4 5" id="KW-0472">Membrane</keyword>
<organism evidence="6 7">
    <name type="scientific">Acrasis kona</name>
    <dbReference type="NCBI Taxonomy" id="1008807"/>
    <lineage>
        <taxon>Eukaryota</taxon>
        <taxon>Discoba</taxon>
        <taxon>Heterolobosea</taxon>
        <taxon>Tetramitia</taxon>
        <taxon>Eutetramitia</taxon>
        <taxon>Acrasidae</taxon>
        <taxon>Acrasis</taxon>
    </lineage>
</organism>
<dbReference type="GO" id="GO:0005310">
    <property type="term" value="F:dicarboxylic acid transmembrane transporter activity"/>
    <property type="evidence" value="ECO:0007669"/>
    <property type="project" value="UniProtKB-ARBA"/>
</dbReference>
<reference evidence="6 7" key="1">
    <citation type="submission" date="2024-03" db="EMBL/GenBank/DDBJ databases">
        <title>The Acrasis kona genome and developmental transcriptomes reveal deep origins of eukaryotic multicellular pathways.</title>
        <authorList>
            <person name="Sheikh S."/>
            <person name="Fu C.-J."/>
            <person name="Brown M.W."/>
            <person name="Baldauf S.L."/>
        </authorList>
    </citation>
    <scope>NUCLEOTIDE SEQUENCE [LARGE SCALE GENOMIC DNA]</scope>
    <source>
        <strain evidence="6 7">ATCC MYA-3509</strain>
    </source>
</reference>
<proteinExistence type="predicted"/>
<evidence type="ECO:0000256" key="2">
    <source>
        <dbReference type="ARBA" id="ARBA00022692"/>
    </source>
</evidence>
<gene>
    <name evidence="6" type="ORF">AKO1_013601</name>
</gene>
<comment type="caution">
    <text evidence="6">The sequence shown here is derived from an EMBL/GenBank/DDBJ whole genome shotgun (WGS) entry which is preliminary data.</text>
</comment>
<comment type="subcellular location">
    <subcellularLocation>
        <location evidence="1">Membrane</location>
        <topology evidence="1">Multi-pass membrane protein</topology>
    </subcellularLocation>
</comment>
<evidence type="ECO:0000256" key="4">
    <source>
        <dbReference type="ARBA" id="ARBA00023136"/>
    </source>
</evidence>
<dbReference type="EMBL" id="JAOPGA020000708">
    <property type="protein sequence ID" value="KAL0480967.1"/>
    <property type="molecule type" value="Genomic_DNA"/>
</dbReference>
<evidence type="ECO:0000313" key="7">
    <source>
        <dbReference type="Proteomes" id="UP001431209"/>
    </source>
</evidence>
<name>A0AAW2YXF9_9EUKA</name>
<evidence type="ECO:0000256" key="5">
    <source>
        <dbReference type="SAM" id="Phobius"/>
    </source>
</evidence>
<feature type="transmembrane region" description="Helical" evidence="5">
    <location>
        <begin position="291"/>
        <end position="308"/>
    </location>
</feature>
<feature type="transmembrane region" description="Helical" evidence="5">
    <location>
        <begin position="48"/>
        <end position="69"/>
    </location>
</feature>
<evidence type="ECO:0000313" key="6">
    <source>
        <dbReference type="EMBL" id="KAL0480967.1"/>
    </source>
</evidence>
<accession>A0AAW2YXF9</accession>
<sequence length="388" mass="43726">MSGSAAAKSYINTTSMIFIGGFMMALAMERWLLHQRVALKILILTKKITRLPLILLGFMATSYLLSMWLSNTATALIMCPNAGAVVRRLRNLILNDKEELDQEESERRSKAIHRLEVAIFLGIAYSCNIGGIATLVGTPGNLIFVEQYEIIFGKKYSSPSSLQWFGLGIPISLLFIVFLYFYFLLYIRSTINIMRDFTKQKCGGVSLESVTSSAVDGDSADDDHVLQDIPNSSQPVDLGMTVFQTEYNQMGPILYEEVVIVVLFSLMVVLWMTRQFWQLIPIFKTKYIDDGTVAIMVAVLLFLIPSKNKPPTDDQDQSGSIMSWQTMKGFPWDIILIFGGGFIISNGFQDSTLTQLIAKKISCPEWLPTYYSYACDKYCCYFYYGSVQ</sequence>
<dbReference type="PANTHER" id="PTHR10283">
    <property type="entry name" value="SOLUTE CARRIER FAMILY 13 MEMBER"/>
    <property type="match status" value="1"/>
</dbReference>
<feature type="transmembrane region" description="Helical" evidence="5">
    <location>
        <begin position="164"/>
        <end position="187"/>
    </location>
</feature>
<feature type="transmembrane region" description="Helical" evidence="5">
    <location>
        <begin position="117"/>
        <end position="144"/>
    </location>
</feature>